<keyword evidence="3" id="KW-1185">Reference proteome</keyword>
<feature type="transmembrane region" description="Helical" evidence="1">
    <location>
        <begin position="6"/>
        <end position="27"/>
    </location>
</feature>
<dbReference type="AlphaFoldDB" id="A0A239TQ78"/>
<keyword evidence="1" id="KW-1133">Transmembrane helix</keyword>
<reference evidence="2 3" key="1">
    <citation type="submission" date="2017-06" db="EMBL/GenBank/DDBJ databases">
        <authorList>
            <consortium name="Pathogen Informatics"/>
        </authorList>
    </citation>
    <scope>NUCLEOTIDE SEQUENCE [LARGE SCALE GENOMIC DNA]</scope>
    <source>
        <strain evidence="2 3">NCTC10570</strain>
    </source>
</reference>
<organism evidence="2 3">
    <name type="scientific">Megamonas hypermegale</name>
    <dbReference type="NCBI Taxonomy" id="158847"/>
    <lineage>
        <taxon>Bacteria</taxon>
        <taxon>Bacillati</taxon>
        <taxon>Bacillota</taxon>
        <taxon>Negativicutes</taxon>
        <taxon>Selenomonadales</taxon>
        <taxon>Selenomonadaceae</taxon>
        <taxon>Megamonas</taxon>
    </lineage>
</organism>
<evidence type="ECO:0000313" key="2">
    <source>
        <dbReference type="EMBL" id="SNU99599.1"/>
    </source>
</evidence>
<gene>
    <name evidence="2" type="ORF">SAMEA4364220_01147</name>
</gene>
<name>A0A239TQ78_9FIRM</name>
<keyword evidence="1" id="KW-0472">Membrane</keyword>
<accession>A0A239TQ78</accession>
<sequence>METWVIMLGCQAFTAILSLGVVLNFMYKKEPLDAVDVQMKKYDKQIEMKETHVMGV</sequence>
<dbReference type="EMBL" id="LT906446">
    <property type="protein sequence ID" value="SNU99599.1"/>
    <property type="molecule type" value="Genomic_DNA"/>
</dbReference>
<dbReference type="GeneID" id="78508179"/>
<protein>
    <submittedName>
        <fullName evidence="2">Uncharacterized protein</fullName>
    </submittedName>
</protein>
<evidence type="ECO:0000313" key="3">
    <source>
        <dbReference type="Proteomes" id="UP000215383"/>
    </source>
</evidence>
<proteinExistence type="predicted"/>
<dbReference type="Proteomes" id="UP000215383">
    <property type="component" value="Chromosome 1"/>
</dbReference>
<keyword evidence="1" id="KW-0812">Transmembrane</keyword>
<evidence type="ECO:0000256" key="1">
    <source>
        <dbReference type="SAM" id="Phobius"/>
    </source>
</evidence>
<dbReference type="RefSeq" id="WP_155909556.1">
    <property type="nucleotide sequence ID" value="NZ_LT906446.1"/>
</dbReference>